<evidence type="ECO:0000256" key="1">
    <source>
        <dbReference type="SAM" id="MobiDB-lite"/>
    </source>
</evidence>
<protein>
    <submittedName>
        <fullName evidence="2">Uncharacterized protein</fullName>
    </submittedName>
</protein>
<dbReference type="Proteomes" id="UP000190648">
    <property type="component" value="Unassembled WGS sequence"/>
</dbReference>
<gene>
    <name evidence="2" type="ORF">AV530_013792</name>
</gene>
<accession>A0A1V4J8G4</accession>
<evidence type="ECO:0000313" key="2">
    <source>
        <dbReference type="EMBL" id="OPJ68305.1"/>
    </source>
</evidence>
<dbReference type="EMBL" id="LSYS01008642">
    <property type="protein sequence ID" value="OPJ68305.1"/>
    <property type="molecule type" value="Genomic_DNA"/>
</dbReference>
<organism evidence="2 3">
    <name type="scientific">Patagioenas fasciata monilis</name>
    <dbReference type="NCBI Taxonomy" id="372326"/>
    <lineage>
        <taxon>Eukaryota</taxon>
        <taxon>Metazoa</taxon>
        <taxon>Chordata</taxon>
        <taxon>Craniata</taxon>
        <taxon>Vertebrata</taxon>
        <taxon>Euteleostomi</taxon>
        <taxon>Archelosauria</taxon>
        <taxon>Archosauria</taxon>
        <taxon>Dinosauria</taxon>
        <taxon>Saurischia</taxon>
        <taxon>Theropoda</taxon>
        <taxon>Coelurosauria</taxon>
        <taxon>Aves</taxon>
        <taxon>Neognathae</taxon>
        <taxon>Neoaves</taxon>
        <taxon>Columbimorphae</taxon>
        <taxon>Columbiformes</taxon>
        <taxon>Columbidae</taxon>
        <taxon>Patagioenas</taxon>
    </lineage>
</organism>
<feature type="region of interest" description="Disordered" evidence="1">
    <location>
        <begin position="42"/>
        <end position="74"/>
    </location>
</feature>
<comment type="caution">
    <text evidence="2">The sequence shown here is derived from an EMBL/GenBank/DDBJ whole genome shotgun (WGS) entry which is preliminary data.</text>
</comment>
<evidence type="ECO:0000313" key="3">
    <source>
        <dbReference type="Proteomes" id="UP000190648"/>
    </source>
</evidence>
<name>A0A1V4J8G4_PATFA</name>
<reference evidence="2 3" key="1">
    <citation type="submission" date="2016-02" db="EMBL/GenBank/DDBJ databases">
        <title>Band-tailed pigeon sequencing and assembly.</title>
        <authorList>
            <person name="Soares A.E."/>
            <person name="Novak B.J."/>
            <person name="Rice E.S."/>
            <person name="O'Connell B."/>
            <person name="Chang D."/>
            <person name="Weber S."/>
            <person name="Shapiro B."/>
        </authorList>
    </citation>
    <scope>NUCLEOTIDE SEQUENCE [LARGE SCALE GENOMIC DNA]</scope>
    <source>
        <strain evidence="2">BTP2013</strain>
        <tissue evidence="2">Blood</tissue>
    </source>
</reference>
<sequence length="112" mass="11826">MNSVSASGPCAAQQPVGAFVFGNNAVSFGKLQLHLLALKTREPSASAPRSRGGFAEQTRIPRAGVKPAAHGVKPQRDISLKDGRVSVVFFEPEANYSRHTKLVPDLSDGEAA</sequence>
<proteinExistence type="predicted"/>
<dbReference type="AlphaFoldDB" id="A0A1V4J8G4"/>
<keyword evidence="3" id="KW-1185">Reference proteome</keyword>